<keyword evidence="8" id="KW-1133">Transmembrane helix</keyword>
<evidence type="ECO:0008006" key="16">
    <source>
        <dbReference type="Google" id="ProtNLM"/>
    </source>
</evidence>
<evidence type="ECO:0000256" key="6">
    <source>
        <dbReference type="ARBA" id="ARBA00022723"/>
    </source>
</evidence>
<evidence type="ECO:0000313" key="15">
    <source>
        <dbReference type="Proteomes" id="UP000298416"/>
    </source>
</evidence>
<organism evidence="14">
    <name type="scientific">Salvia splendens</name>
    <name type="common">Scarlet sage</name>
    <dbReference type="NCBI Taxonomy" id="180675"/>
    <lineage>
        <taxon>Eukaryota</taxon>
        <taxon>Viridiplantae</taxon>
        <taxon>Streptophyta</taxon>
        <taxon>Embryophyta</taxon>
        <taxon>Tracheophyta</taxon>
        <taxon>Spermatophyta</taxon>
        <taxon>Magnoliopsida</taxon>
        <taxon>eudicotyledons</taxon>
        <taxon>Gunneridae</taxon>
        <taxon>Pentapetalae</taxon>
        <taxon>asterids</taxon>
        <taxon>lamiids</taxon>
        <taxon>Lamiales</taxon>
        <taxon>Lamiaceae</taxon>
        <taxon>Nepetoideae</taxon>
        <taxon>Mentheae</taxon>
        <taxon>Salviinae</taxon>
        <taxon>Salvia</taxon>
        <taxon>Salvia subgen. Calosphace</taxon>
        <taxon>core Calosphace</taxon>
    </lineage>
</organism>
<dbReference type="Pfam" id="PF00067">
    <property type="entry name" value="p450"/>
    <property type="match status" value="2"/>
</dbReference>
<dbReference type="GO" id="GO:0016712">
    <property type="term" value="F:oxidoreductase activity, acting on paired donors, with incorporation or reduction of molecular oxygen, reduced flavin or flavoprotein as one donor, and incorporation of one atom of oxygen"/>
    <property type="evidence" value="ECO:0007669"/>
    <property type="project" value="UniProtKB-ARBA"/>
</dbReference>
<dbReference type="InterPro" id="IPR052306">
    <property type="entry name" value="CYP450_71D"/>
</dbReference>
<gene>
    <name evidence="14" type="ORF">SASPL_124408</name>
</gene>
<keyword evidence="12" id="KW-0472">Membrane</keyword>
<keyword evidence="10 13" id="KW-0408">Iron</keyword>
<keyword evidence="5" id="KW-0812">Transmembrane</keyword>
<name>A0A8X8ZTX2_SALSN</name>
<keyword evidence="15" id="KW-1185">Reference proteome</keyword>
<dbReference type="GO" id="GO:0005506">
    <property type="term" value="F:iron ion binding"/>
    <property type="evidence" value="ECO:0007669"/>
    <property type="project" value="InterPro"/>
</dbReference>
<dbReference type="PRINTS" id="PR00463">
    <property type="entry name" value="EP450I"/>
</dbReference>
<comment type="caution">
    <text evidence="14">The sequence shown here is derived from an EMBL/GenBank/DDBJ whole genome shotgun (WGS) entry which is preliminary data.</text>
</comment>
<feature type="binding site" description="axial binding residue" evidence="13">
    <location>
        <position position="766"/>
    </location>
    <ligand>
        <name>heme</name>
        <dbReference type="ChEBI" id="CHEBI:30413"/>
    </ligand>
    <ligandPart>
        <name>Fe</name>
        <dbReference type="ChEBI" id="CHEBI:18248"/>
    </ligandPart>
</feature>
<protein>
    <recommendedName>
        <fullName evidence="16">Cytochrome P450</fullName>
    </recommendedName>
</protein>
<evidence type="ECO:0000313" key="14">
    <source>
        <dbReference type="EMBL" id="KAG6416967.1"/>
    </source>
</evidence>
<proteinExistence type="inferred from homology"/>
<evidence type="ECO:0000256" key="2">
    <source>
        <dbReference type="ARBA" id="ARBA00004606"/>
    </source>
</evidence>
<keyword evidence="6 13" id="KW-0479">Metal-binding</keyword>
<dbReference type="PROSITE" id="PS00086">
    <property type="entry name" value="CYTOCHROME_P450"/>
    <property type="match status" value="2"/>
</dbReference>
<dbReference type="CDD" id="cd11072">
    <property type="entry name" value="CYP71-like"/>
    <property type="match status" value="1"/>
</dbReference>
<comment type="cofactor">
    <cofactor evidence="1 13">
        <name>heme</name>
        <dbReference type="ChEBI" id="CHEBI:30413"/>
    </cofactor>
</comment>
<dbReference type="InterPro" id="IPR002401">
    <property type="entry name" value="Cyt_P450_E_grp-I"/>
</dbReference>
<dbReference type="GO" id="GO:0016114">
    <property type="term" value="P:terpenoid biosynthetic process"/>
    <property type="evidence" value="ECO:0007669"/>
    <property type="project" value="UniProtKB-ARBA"/>
</dbReference>
<evidence type="ECO:0000256" key="8">
    <source>
        <dbReference type="ARBA" id="ARBA00022989"/>
    </source>
</evidence>
<comment type="similarity">
    <text evidence="3">Belongs to the cytochrome P450 family.</text>
</comment>
<dbReference type="FunFam" id="1.10.630.10:FF:000043">
    <property type="entry name" value="Cytochrome P450 99A2"/>
    <property type="match status" value="1"/>
</dbReference>
<dbReference type="PANTHER" id="PTHR47953:SF19">
    <property type="entry name" value="OS06G0641600 PROTEIN"/>
    <property type="match status" value="1"/>
</dbReference>
<evidence type="ECO:0000256" key="5">
    <source>
        <dbReference type="ARBA" id="ARBA00022692"/>
    </source>
</evidence>
<evidence type="ECO:0000256" key="13">
    <source>
        <dbReference type="PIRSR" id="PIRSR602401-1"/>
    </source>
</evidence>
<dbReference type="AlphaFoldDB" id="A0A8X8ZTX2"/>
<comment type="subcellular location">
    <subcellularLocation>
        <location evidence="2">Membrane</location>
        <topology evidence="2">Single-pass type II membrane protein</topology>
    </subcellularLocation>
</comment>
<sequence length="824" mass="93433">MILYNSNSITCRAACGGVVKDNETLMKLMLDSTKVITNFEIADMFPSSRIASALSWTKPRIRTMRNKLDVIMDEIIERHKRNRRSGLGNSEFGSEDLVDVFLRVQEEGELKYPITNDNIKAVLYVSGGTETSSTTIDWAMVELLRHPEAMAKAQAEVRRVLNENNDERTFKYLKYVIKETLRLHPPAPVLPRASKEEKVIDGYTIPAGQTVLFNIWAMQRDPRYWKDPEKFEPERFENLSVDFLGGDHQFLPFGGGKRMCPGLTFGTTTVESVLAQLLYNFDWKLPAGVTPQDLDITENDGITAARKNNLFVVATPNKATIPQNTTMVELIITLTLSAIFVFLLNKWKKSRNSMSMNKLPPGPRKLPIIGNLHQISNPPFRCFRDLSKQYGPLMHLKLGESTAAVVSSPDLAKQMLKDLDPSFADRPQSVAAEIILYRSSDIVFSPYGDYWRQMRKLCIDELFNAKTVRLFQSIRSDETSRLIDSLRESSGRIVNLTEKIFSSSSSITCRAACGGVVEDGETLMKLMVDSTQMVAGFEIADLFPSSRIVGALSWTKRRLKTMRRELDVILDDVIDRHKRNRVENGSGNSEFGNEDLVDVLIKVQEEGQLRIPIDNDNIKAVLFDIFTAGTETSSSTIDWTMVELLRHPQVMAKAQAELREALKGMSVEQTNVVYSLKYLKLVIKETMRLHPPVPIVFRACKEEQVINGYTIPAGEKVLVNIWAMHRDPRYWEDPEMFKPERFENQSLDFVGGDYHFLPFGAGKRMCPGMTFGLATIEFALSHLLYNFDWKLPEGLRGEDLDMTENVGLTVVRKQNLFVVVTPYN</sequence>
<dbReference type="FunFam" id="1.10.630.10:FF:000126">
    <property type="entry name" value="Predicted protein"/>
    <property type="match status" value="1"/>
</dbReference>
<keyword evidence="9" id="KW-0560">Oxidoreductase</keyword>
<evidence type="ECO:0000256" key="3">
    <source>
        <dbReference type="ARBA" id="ARBA00010617"/>
    </source>
</evidence>
<evidence type="ECO:0000256" key="1">
    <source>
        <dbReference type="ARBA" id="ARBA00001971"/>
    </source>
</evidence>
<keyword evidence="4 13" id="KW-0349">Heme</keyword>
<dbReference type="GO" id="GO:0016020">
    <property type="term" value="C:membrane"/>
    <property type="evidence" value="ECO:0007669"/>
    <property type="project" value="UniProtKB-SubCell"/>
</dbReference>
<dbReference type="InterPro" id="IPR017972">
    <property type="entry name" value="Cyt_P450_CS"/>
</dbReference>
<evidence type="ECO:0000256" key="7">
    <source>
        <dbReference type="ARBA" id="ARBA00022968"/>
    </source>
</evidence>
<accession>A0A8X8ZTX2</accession>
<evidence type="ECO:0000256" key="9">
    <source>
        <dbReference type="ARBA" id="ARBA00023002"/>
    </source>
</evidence>
<reference evidence="14" key="2">
    <citation type="submission" date="2020-08" db="EMBL/GenBank/DDBJ databases">
        <title>Plant Genome Project.</title>
        <authorList>
            <person name="Zhang R.-G."/>
        </authorList>
    </citation>
    <scope>NUCLEOTIDE SEQUENCE</scope>
    <source>
        <strain evidence="14">Huo1</strain>
        <tissue evidence="14">Leaf</tissue>
    </source>
</reference>
<keyword evidence="7" id="KW-0735">Signal-anchor</keyword>
<keyword evidence="11" id="KW-0503">Monooxygenase</keyword>
<dbReference type="Gene3D" id="1.10.630.10">
    <property type="entry name" value="Cytochrome P450"/>
    <property type="match status" value="2"/>
</dbReference>
<dbReference type="EMBL" id="PNBA02000008">
    <property type="protein sequence ID" value="KAG6416967.1"/>
    <property type="molecule type" value="Genomic_DNA"/>
</dbReference>
<evidence type="ECO:0000256" key="12">
    <source>
        <dbReference type="ARBA" id="ARBA00023136"/>
    </source>
</evidence>
<evidence type="ECO:0000256" key="4">
    <source>
        <dbReference type="ARBA" id="ARBA00022617"/>
    </source>
</evidence>
<dbReference type="InterPro" id="IPR001128">
    <property type="entry name" value="Cyt_P450"/>
</dbReference>
<evidence type="ECO:0000256" key="10">
    <source>
        <dbReference type="ARBA" id="ARBA00023004"/>
    </source>
</evidence>
<dbReference type="InterPro" id="IPR036396">
    <property type="entry name" value="Cyt_P450_sf"/>
</dbReference>
<dbReference type="SUPFAM" id="SSF48264">
    <property type="entry name" value="Cytochrome P450"/>
    <property type="match status" value="2"/>
</dbReference>
<dbReference type="PRINTS" id="PR00385">
    <property type="entry name" value="P450"/>
</dbReference>
<dbReference type="Proteomes" id="UP000298416">
    <property type="component" value="Unassembled WGS sequence"/>
</dbReference>
<dbReference type="PANTHER" id="PTHR47953">
    <property type="entry name" value="OS08G0105600 PROTEIN"/>
    <property type="match status" value="1"/>
</dbReference>
<evidence type="ECO:0000256" key="11">
    <source>
        <dbReference type="ARBA" id="ARBA00023033"/>
    </source>
</evidence>
<dbReference type="GO" id="GO:0020037">
    <property type="term" value="F:heme binding"/>
    <property type="evidence" value="ECO:0007669"/>
    <property type="project" value="InterPro"/>
</dbReference>
<reference evidence="14" key="1">
    <citation type="submission" date="2018-01" db="EMBL/GenBank/DDBJ databases">
        <authorList>
            <person name="Mao J.F."/>
        </authorList>
    </citation>
    <scope>NUCLEOTIDE SEQUENCE</scope>
    <source>
        <strain evidence="14">Huo1</strain>
        <tissue evidence="14">Leaf</tissue>
    </source>
</reference>